<name>A0ACC0W0B2_9STRA</name>
<dbReference type="Proteomes" id="UP001163321">
    <property type="component" value="Chromosome 5"/>
</dbReference>
<sequence>MRFLLAAATVAVVQADEFFTGDGTSNTMHNLDGGNCNLMSTLEFATTNYAALNNAQWDGLHNCGRCAQVTCIDARCADHSKSMVVQLVDRCPECSYGDLDLSPNVFTALTGSSPSRYKIQWTFVTCPVSGNIKYCLKGGSNSFWTAIQPTNVATGVQSLKINGHDTTMVDSAYYYLLDGKSKIQTDLSRVAITLTDVNGHTIQDTVALKANSCTKGSKQFPSDGATQTSQSSPPAAKSPPPTLAPMTPPSPQSPPPTMAPMTPASPKSPPPTLAPMTPPSPQSPPPTLAPMTPPSPKSPPPTFAPWTFPPMQASTPSYATKSPQTRTKQSSSPTMLAPSISSFASPSPQQQDSSSPFAVPTSAIDTSAMDTVRSASSMPPTSAVSNPQKAPSTSDDSIVKQNPPLLANVPDRSRDTSSSPKAPPNLKTGTDMSRPTIAKDQPHATPPAAAPSTETLEQTDEDDPAQTANTRSFTTSSGTDPVIIILSTLGAVALVAAIVLIVIVKRKNIQEQKVRDATSPSVVSVPSFETDHTPSAQSHAFGVL</sequence>
<organism evidence="1 2">
    <name type="scientific">Peronosclerospora sorghi</name>
    <dbReference type="NCBI Taxonomy" id="230839"/>
    <lineage>
        <taxon>Eukaryota</taxon>
        <taxon>Sar</taxon>
        <taxon>Stramenopiles</taxon>
        <taxon>Oomycota</taxon>
        <taxon>Peronosporomycetes</taxon>
        <taxon>Peronosporales</taxon>
        <taxon>Peronosporaceae</taxon>
        <taxon>Peronosclerospora</taxon>
    </lineage>
</organism>
<reference evidence="1 2" key="1">
    <citation type="journal article" date="2022" name="bioRxiv">
        <title>The genome of the oomycete Peronosclerospora sorghi, a cosmopolitan pathogen of maize and sorghum, is inflated with dispersed pseudogenes.</title>
        <authorList>
            <person name="Fletcher K."/>
            <person name="Martin F."/>
            <person name="Isakeit T."/>
            <person name="Cavanaugh K."/>
            <person name="Magill C."/>
            <person name="Michelmore R."/>
        </authorList>
    </citation>
    <scope>NUCLEOTIDE SEQUENCE [LARGE SCALE GENOMIC DNA]</scope>
    <source>
        <strain evidence="1">P6</strain>
    </source>
</reference>
<dbReference type="EMBL" id="CM047584">
    <property type="protein sequence ID" value="KAI9911403.1"/>
    <property type="molecule type" value="Genomic_DNA"/>
</dbReference>
<keyword evidence="2" id="KW-1185">Reference proteome</keyword>
<gene>
    <name evidence="1" type="ORF">PsorP6_009787</name>
</gene>
<proteinExistence type="predicted"/>
<evidence type="ECO:0000313" key="2">
    <source>
        <dbReference type="Proteomes" id="UP001163321"/>
    </source>
</evidence>
<comment type="caution">
    <text evidence="1">The sequence shown here is derived from an EMBL/GenBank/DDBJ whole genome shotgun (WGS) entry which is preliminary data.</text>
</comment>
<accession>A0ACC0W0B2</accession>
<evidence type="ECO:0000313" key="1">
    <source>
        <dbReference type="EMBL" id="KAI9911403.1"/>
    </source>
</evidence>
<protein>
    <submittedName>
        <fullName evidence="1">Uncharacterized protein</fullName>
    </submittedName>
</protein>